<evidence type="ECO:0000256" key="2">
    <source>
        <dbReference type="ARBA" id="ARBA00022723"/>
    </source>
</evidence>
<protein>
    <submittedName>
        <fullName evidence="6">GroES-like protein</fullName>
    </submittedName>
</protein>
<evidence type="ECO:0000259" key="4">
    <source>
        <dbReference type="Pfam" id="PF00107"/>
    </source>
</evidence>
<feature type="domain" description="Alcohol dehydrogenase-like C-terminal" evidence="4">
    <location>
        <begin position="186"/>
        <end position="298"/>
    </location>
</feature>
<comment type="caution">
    <text evidence="6">The sequence shown here is derived from an EMBL/GenBank/DDBJ whole genome shotgun (WGS) entry which is preliminary data.</text>
</comment>
<comment type="cofactor">
    <cofactor evidence="1">
        <name>Zn(2+)</name>
        <dbReference type="ChEBI" id="CHEBI:29105"/>
    </cofactor>
</comment>
<evidence type="ECO:0000313" key="6">
    <source>
        <dbReference type="EMBL" id="KAF2101903.1"/>
    </source>
</evidence>
<keyword evidence="7" id="KW-1185">Reference proteome</keyword>
<dbReference type="Pfam" id="PF00107">
    <property type="entry name" value="ADH_zinc_N"/>
    <property type="match status" value="1"/>
</dbReference>
<evidence type="ECO:0000256" key="3">
    <source>
        <dbReference type="ARBA" id="ARBA00022833"/>
    </source>
</evidence>
<reference evidence="6" key="1">
    <citation type="journal article" date="2020" name="Stud. Mycol.">
        <title>101 Dothideomycetes genomes: a test case for predicting lifestyles and emergence of pathogens.</title>
        <authorList>
            <person name="Haridas S."/>
            <person name="Albert R."/>
            <person name="Binder M."/>
            <person name="Bloem J."/>
            <person name="Labutti K."/>
            <person name="Salamov A."/>
            <person name="Andreopoulos B."/>
            <person name="Baker S."/>
            <person name="Barry K."/>
            <person name="Bills G."/>
            <person name="Bluhm B."/>
            <person name="Cannon C."/>
            <person name="Castanera R."/>
            <person name="Culley D."/>
            <person name="Daum C."/>
            <person name="Ezra D."/>
            <person name="Gonzalez J."/>
            <person name="Henrissat B."/>
            <person name="Kuo A."/>
            <person name="Liang C."/>
            <person name="Lipzen A."/>
            <person name="Lutzoni F."/>
            <person name="Magnuson J."/>
            <person name="Mondo S."/>
            <person name="Nolan M."/>
            <person name="Ohm R."/>
            <person name="Pangilinan J."/>
            <person name="Park H.-J."/>
            <person name="Ramirez L."/>
            <person name="Alfaro M."/>
            <person name="Sun H."/>
            <person name="Tritt A."/>
            <person name="Yoshinaga Y."/>
            <person name="Zwiers L.-H."/>
            <person name="Turgeon B."/>
            <person name="Goodwin S."/>
            <person name="Spatafora J."/>
            <person name="Crous P."/>
            <person name="Grigoriev I."/>
        </authorList>
    </citation>
    <scope>NUCLEOTIDE SEQUENCE</scope>
    <source>
        <strain evidence="6">CBS 133067</strain>
    </source>
</reference>
<dbReference type="Proteomes" id="UP000799772">
    <property type="component" value="Unassembled WGS sequence"/>
</dbReference>
<dbReference type="InterPro" id="IPR011032">
    <property type="entry name" value="GroES-like_sf"/>
</dbReference>
<dbReference type="CDD" id="cd08284">
    <property type="entry name" value="FDH_like_2"/>
    <property type="match status" value="1"/>
</dbReference>
<dbReference type="Gene3D" id="3.40.50.720">
    <property type="entry name" value="NAD(P)-binding Rossmann-like Domain"/>
    <property type="match status" value="1"/>
</dbReference>
<gene>
    <name evidence="6" type="ORF">NA57DRAFT_53847</name>
</gene>
<evidence type="ECO:0000256" key="1">
    <source>
        <dbReference type="ARBA" id="ARBA00001947"/>
    </source>
</evidence>
<dbReference type="AlphaFoldDB" id="A0A9P4IMC1"/>
<dbReference type="PANTHER" id="PTHR42813">
    <property type="entry name" value="ZINC-TYPE ALCOHOL DEHYDROGENASE-LIKE"/>
    <property type="match status" value="1"/>
</dbReference>
<dbReference type="InterPro" id="IPR036291">
    <property type="entry name" value="NAD(P)-bd_dom_sf"/>
</dbReference>
<dbReference type="GO" id="GO:0046872">
    <property type="term" value="F:metal ion binding"/>
    <property type="evidence" value="ECO:0007669"/>
    <property type="project" value="UniProtKB-KW"/>
</dbReference>
<proteinExistence type="predicted"/>
<feature type="domain" description="Alcohol dehydrogenase-like N-terminal" evidence="5">
    <location>
        <begin position="30"/>
        <end position="131"/>
    </location>
</feature>
<accession>A0A9P4IMC1</accession>
<evidence type="ECO:0000313" key="7">
    <source>
        <dbReference type="Proteomes" id="UP000799772"/>
    </source>
</evidence>
<dbReference type="PANTHER" id="PTHR42813:SF2">
    <property type="entry name" value="DEHYDROGENASE, ZINC-CONTAINING, PUTATIVE (AFU_ORTHOLOGUE AFUA_2G02810)-RELATED"/>
    <property type="match status" value="1"/>
</dbReference>
<keyword evidence="2" id="KW-0479">Metal-binding</keyword>
<dbReference type="InterPro" id="IPR013149">
    <property type="entry name" value="ADH-like_C"/>
</dbReference>
<keyword evidence="3" id="KW-0862">Zinc</keyword>
<dbReference type="SUPFAM" id="SSF51735">
    <property type="entry name" value="NAD(P)-binding Rossmann-fold domains"/>
    <property type="match status" value="1"/>
</dbReference>
<dbReference type="Pfam" id="PF08240">
    <property type="entry name" value="ADH_N"/>
    <property type="match status" value="1"/>
</dbReference>
<dbReference type="Gene3D" id="3.90.180.10">
    <property type="entry name" value="Medium-chain alcohol dehydrogenases, catalytic domain"/>
    <property type="match status" value="1"/>
</dbReference>
<evidence type="ECO:0000259" key="5">
    <source>
        <dbReference type="Pfam" id="PF08240"/>
    </source>
</evidence>
<name>A0A9P4IMC1_9PEZI</name>
<dbReference type="OrthoDB" id="442947at2759"/>
<dbReference type="SUPFAM" id="SSF50129">
    <property type="entry name" value="GroES-like"/>
    <property type="match status" value="1"/>
</dbReference>
<dbReference type="InterPro" id="IPR013154">
    <property type="entry name" value="ADH-like_N"/>
</dbReference>
<dbReference type="EMBL" id="ML978123">
    <property type="protein sequence ID" value="KAF2101903.1"/>
    <property type="molecule type" value="Genomic_DNA"/>
</dbReference>
<sequence>MAKDTMQAAVFLGPHQVEIQQRPIPKIQEPTDIIVKVGYTALCGSELHVFRGHQKSAPGFIMGHEWTGAVTEVGDAVRTVKKGDIVVAAFTTSCGECFYCKRGFSSRCEKSQLFGSPALDGGQAEYVRAPLADTSVRRAPPGIDPKYLVLMADIFPTGYFAASNALSHLTEEEIKDSTVVVIGCGPVGLCAVLNAAEYAPKHLLAVDGTESRLKLAEGLGAEGFNHHTQIGDLDKKVREYTNGRGADVVIEVVGLSSALRTSFDILRPWGIISSVGLHNAEVPWTGREAYDKNLKIQTGRCPVGSIFNEAFEKLEKNQHKLGFMADKIMPLSEAMEGYEIFDHGKAQKVIFEAEN</sequence>
<organism evidence="6 7">
    <name type="scientific">Rhizodiscina lignyota</name>
    <dbReference type="NCBI Taxonomy" id="1504668"/>
    <lineage>
        <taxon>Eukaryota</taxon>
        <taxon>Fungi</taxon>
        <taxon>Dikarya</taxon>
        <taxon>Ascomycota</taxon>
        <taxon>Pezizomycotina</taxon>
        <taxon>Dothideomycetes</taxon>
        <taxon>Pleosporomycetidae</taxon>
        <taxon>Aulographales</taxon>
        <taxon>Rhizodiscinaceae</taxon>
        <taxon>Rhizodiscina</taxon>
    </lineage>
</organism>